<dbReference type="AlphaFoldDB" id="A0A6A6EU59"/>
<accession>A0A6A6EU59</accession>
<name>A0A6A6EU59_9PEZI</name>
<proteinExistence type="predicted"/>
<evidence type="ECO:0000259" key="4">
    <source>
        <dbReference type="PROSITE" id="PS50086"/>
    </source>
</evidence>
<dbReference type="EMBL" id="ML994612">
    <property type="protein sequence ID" value="KAF2194288.1"/>
    <property type="molecule type" value="Genomic_DNA"/>
</dbReference>
<dbReference type="FunFam" id="1.10.8.1310:FF:000001">
    <property type="entry name" value="TBC1 domain family, member 20"/>
    <property type="match status" value="1"/>
</dbReference>
<dbReference type="PROSITE" id="PS50086">
    <property type="entry name" value="TBC_RABGAP"/>
    <property type="match status" value="1"/>
</dbReference>
<feature type="transmembrane region" description="Helical" evidence="3">
    <location>
        <begin position="246"/>
        <end position="264"/>
    </location>
</feature>
<dbReference type="InterPro" id="IPR035969">
    <property type="entry name" value="Rab-GAP_TBC_sf"/>
</dbReference>
<dbReference type="PANTHER" id="PTHR20913">
    <property type="entry name" value="TBC1 DOMAIN FAMILY MEMBER 20/GTPASE"/>
    <property type="match status" value="1"/>
</dbReference>
<dbReference type="Proteomes" id="UP000800200">
    <property type="component" value="Unassembled WGS sequence"/>
</dbReference>
<dbReference type="SMART" id="SM00164">
    <property type="entry name" value="TBC"/>
    <property type="match status" value="1"/>
</dbReference>
<gene>
    <name evidence="5" type="ORF">K469DRAFT_195486</name>
</gene>
<keyword evidence="6" id="KW-1185">Reference proteome</keyword>
<dbReference type="GO" id="GO:0005096">
    <property type="term" value="F:GTPase activator activity"/>
    <property type="evidence" value="ECO:0007669"/>
    <property type="project" value="UniProtKB-KW"/>
</dbReference>
<dbReference type="GO" id="GO:0005789">
    <property type="term" value="C:endoplasmic reticulum membrane"/>
    <property type="evidence" value="ECO:0007669"/>
    <property type="project" value="TreeGrafter"/>
</dbReference>
<reference evidence="5" key="1">
    <citation type="journal article" date="2020" name="Stud. Mycol.">
        <title>101 Dothideomycetes genomes: a test case for predicting lifestyles and emergence of pathogens.</title>
        <authorList>
            <person name="Haridas S."/>
            <person name="Albert R."/>
            <person name="Binder M."/>
            <person name="Bloem J."/>
            <person name="Labutti K."/>
            <person name="Salamov A."/>
            <person name="Andreopoulos B."/>
            <person name="Baker S."/>
            <person name="Barry K."/>
            <person name="Bills G."/>
            <person name="Bluhm B."/>
            <person name="Cannon C."/>
            <person name="Castanera R."/>
            <person name="Culley D."/>
            <person name="Daum C."/>
            <person name="Ezra D."/>
            <person name="Gonzalez J."/>
            <person name="Henrissat B."/>
            <person name="Kuo A."/>
            <person name="Liang C."/>
            <person name="Lipzen A."/>
            <person name="Lutzoni F."/>
            <person name="Magnuson J."/>
            <person name="Mondo S."/>
            <person name="Nolan M."/>
            <person name="Ohm R."/>
            <person name="Pangilinan J."/>
            <person name="Park H.-J."/>
            <person name="Ramirez L."/>
            <person name="Alfaro M."/>
            <person name="Sun H."/>
            <person name="Tritt A."/>
            <person name="Yoshinaga Y."/>
            <person name="Zwiers L.-H."/>
            <person name="Turgeon B."/>
            <person name="Goodwin S."/>
            <person name="Spatafora J."/>
            <person name="Crous P."/>
            <person name="Grigoriev I."/>
        </authorList>
    </citation>
    <scope>NUCLEOTIDE SEQUENCE</scope>
    <source>
        <strain evidence="5">CBS 207.26</strain>
    </source>
</reference>
<dbReference type="InterPro" id="IPR045913">
    <property type="entry name" value="TBC20/Gyp8-like"/>
</dbReference>
<dbReference type="Gene3D" id="1.10.472.80">
    <property type="entry name" value="Ypt/Rab-GAP domain of gyp1p, domain 3"/>
    <property type="match status" value="1"/>
</dbReference>
<dbReference type="PANTHER" id="PTHR20913:SF7">
    <property type="entry name" value="RE60063P"/>
    <property type="match status" value="1"/>
</dbReference>
<evidence type="ECO:0000256" key="3">
    <source>
        <dbReference type="SAM" id="Phobius"/>
    </source>
</evidence>
<dbReference type="SUPFAM" id="SSF47923">
    <property type="entry name" value="Ypt/Rab-GAP domain of gyp1p"/>
    <property type="match status" value="2"/>
</dbReference>
<feature type="transmembrane region" description="Helical" evidence="3">
    <location>
        <begin position="376"/>
        <end position="395"/>
    </location>
</feature>
<evidence type="ECO:0000313" key="6">
    <source>
        <dbReference type="Proteomes" id="UP000800200"/>
    </source>
</evidence>
<evidence type="ECO:0000256" key="2">
    <source>
        <dbReference type="SAM" id="MobiDB-lite"/>
    </source>
</evidence>
<keyword evidence="3" id="KW-0472">Membrane</keyword>
<sequence length="424" mass="48071">MTSHTLSRNVSSASLASSQNARSRRNTANLDPFAAEKEEKASRIAAAARDRNLSALIDLATSRYGLVNDSLRRTAWPILLGYSNDTPRDRTPWSSLPAHRDENQVALDVNRAFVYYPNGESDRQLDRRKEELSDVIVEVLRRHPVLYYFQGYHDIVQVFLLVLGAQEAPAAVTRLSLLRIRDFMLPSLDPAISHLELLHPIIKTADPVLYNHLPKMQPFFALAGTTTLFAHLIQEYGDIARLFDFFLARDAVIPVYFFAVVLLLRRDELLEIEKDETDILHATLGKLPQPLDLELLITQTNDLYAKHPPESLRSWVWWKVSSSSVLKATKTPFDVTKQSIQDGEAFFQQQEVELRRRQAFNRAVKSVQRVRTQMWIYRRPGAFGLAIAVGVYALWLGRSGGVNARVSNFGPLGGFIKRIMSGFV</sequence>
<protein>
    <recommendedName>
        <fullName evidence="4">Rab-GAP TBC domain-containing protein</fullName>
    </recommendedName>
</protein>
<keyword evidence="3" id="KW-1133">Transmembrane helix</keyword>
<evidence type="ECO:0000256" key="1">
    <source>
        <dbReference type="ARBA" id="ARBA00022468"/>
    </source>
</evidence>
<keyword evidence="1" id="KW-0343">GTPase activation</keyword>
<dbReference type="Gene3D" id="1.10.8.1310">
    <property type="match status" value="1"/>
</dbReference>
<feature type="compositionally biased region" description="Low complexity" evidence="2">
    <location>
        <begin position="7"/>
        <end position="29"/>
    </location>
</feature>
<dbReference type="InterPro" id="IPR000195">
    <property type="entry name" value="Rab-GAP-TBC_dom"/>
</dbReference>
<dbReference type="FunFam" id="1.10.472.80:FF:000060">
    <property type="entry name" value="TBC domain protein, putative"/>
    <property type="match status" value="1"/>
</dbReference>
<keyword evidence="3" id="KW-0812">Transmembrane</keyword>
<dbReference type="Pfam" id="PF00566">
    <property type="entry name" value="RabGAP-TBC"/>
    <property type="match status" value="1"/>
</dbReference>
<dbReference type="GO" id="GO:0006888">
    <property type="term" value="P:endoplasmic reticulum to Golgi vesicle-mediated transport"/>
    <property type="evidence" value="ECO:0007669"/>
    <property type="project" value="TreeGrafter"/>
</dbReference>
<evidence type="ECO:0000313" key="5">
    <source>
        <dbReference type="EMBL" id="KAF2194288.1"/>
    </source>
</evidence>
<organism evidence="5 6">
    <name type="scientific">Zopfia rhizophila CBS 207.26</name>
    <dbReference type="NCBI Taxonomy" id="1314779"/>
    <lineage>
        <taxon>Eukaryota</taxon>
        <taxon>Fungi</taxon>
        <taxon>Dikarya</taxon>
        <taxon>Ascomycota</taxon>
        <taxon>Pezizomycotina</taxon>
        <taxon>Dothideomycetes</taxon>
        <taxon>Dothideomycetes incertae sedis</taxon>
        <taxon>Zopfiaceae</taxon>
        <taxon>Zopfia</taxon>
    </lineage>
</organism>
<dbReference type="OrthoDB" id="206700at2759"/>
<feature type="domain" description="Rab-GAP TBC" evidence="4">
    <location>
        <begin position="66"/>
        <end position="250"/>
    </location>
</feature>
<feature type="region of interest" description="Disordered" evidence="2">
    <location>
        <begin position="1"/>
        <end position="35"/>
    </location>
</feature>